<organism evidence="1 2">
    <name type="scientific">Nephila pilipes</name>
    <name type="common">Giant wood spider</name>
    <name type="synonym">Nephila maculata</name>
    <dbReference type="NCBI Taxonomy" id="299642"/>
    <lineage>
        <taxon>Eukaryota</taxon>
        <taxon>Metazoa</taxon>
        <taxon>Ecdysozoa</taxon>
        <taxon>Arthropoda</taxon>
        <taxon>Chelicerata</taxon>
        <taxon>Arachnida</taxon>
        <taxon>Araneae</taxon>
        <taxon>Araneomorphae</taxon>
        <taxon>Entelegynae</taxon>
        <taxon>Araneoidea</taxon>
        <taxon>Nephilidae</taxon>
        <taxon>Nephila</taxon>
    </lineage>
</organism>
<proteinExistence type="predicted"/>
<reference evidence="1" key="1">
    <citation type="submission" date="2020-08" db="EMBL/GenBank/DDBJ databases">
        <title>Multicomponent nature underlies the extraordinary mechanical properties of spider dragline silk.</title>
        <authorList>
            <person name="Kono N."/>
            <person name="Nakamura H."/>
            <person name="Mori M."/>
            <person name="Yoshida Y."/>
            <person name="Ohtoshi R."/>
            <person name="Malay A.D."/>
            <person name="Moran D.A.P."/>
            <person name="Tomita M."/>
            <person name="Numata K."/>
            <person name="Arakawa K."/>
        </authorList>
    </citation>
    <scope>NUCLEOTIDE SEQUENCE</scope>
</reference>
<keyword evidence="2" id="KW-1185">Reference proteome</keyword>
<dbReference type="AlphaFoldDB" id="A0A8X6NIK6"/>
<sequence>MRFLVVPLEIDFYIEFLWQQRAYSLSIATAPGFDSESISMSSLLEERRNANNPGMWKRFCHLNKSLFRMGLGGNSFLLLYPQAPGV</sequence>
<gene>
    <name evidence="1" type="ORF">NPIL_334921</name>
</gene>
<comment type="caution">
    <text evidence="1">The sequence shown here is derived from an EMBL/GenBank/DDBJ whole genome shotgun (WGS) entry which is preliminary data.</text>
</comment>
<accession>A0A8X6NIK6</accession>
<evidence type="ECO:0000313" key="1">
    <source>
        <dbReference type="EMBL" id="GFT15194.1"/>
    </source>
</evidence>
<dbReference type="EMBL" id="BMAW01104572">
    <property type="protein sequence ID" value="GFT15194.1"/>
    <property type="molecule type" value="Genomic_DNA"/>
</dbReference>
<evidence type="ECO:0000313" key="2">
    <source>
        <dbReference type="Proteomes" id="UP000887013"/>
    </source>
</evidence>
<name>A0A8X6NIK6_NEPPI</name>
<protein>
    <submittedName>
        <fullName evidence="1">Uncharacterized protein</fullName>
    </submittedName>
</protein>
<dbReference type="Proteomes" id="UP000887013">
    <property type="component" value="Unassembled WGS sequence"/>
</dbReference>